<protein>
    <submittedName>
        <fullName evidence="6">Phosphonate ABC transporter ATP-binding protein</fullName>
    </submittedName>
</protein>
<dbReference type="GO" id="GO:0005524">
    <property type="term" value="F:ATP binding"/>
    <property type="evidence" value="ECO:0007669"/>
    <property type="project" value="UniProtKB-KW"/>
</dbReference>
<comment type="similarity">
    <text evidence="1">Belongs to the ABC transporter superfamily.</text>
</comment>
<proteinExistence type="inferred from homology"/>
<dbReference type="Proteomes" id="UP000030418">
    <property type="component" value="Unassembled WGS sequence"/>
</dbReference>
<dbReference type="Pfam" id="PF00005">
    <property type="entry name" value="ABC_tran"/>
    <property type="match status" value="1"/>
</dbReference>
<comment type="caution">
    <text evidence="6">The sequence shown here is derived from an EMBL/GenBank/DDBJ whole genome shotgun (WGS) entry which is preliminary data.</text>
</comment>
<dbReference type="InterPro" id="IPR027417">
    <property type="entry name" value="P-loop_NTPase"/>
</dbReference>
<dbReference type="SUPFAM" id="SSF52540">
    <property type="entry name" value="P-loop containing nucleoside triphosphate hydrolases"/>
    <property type="match status" value="1"/>
</dbReference>
<dbReference type="InterPro" id="IPR050166">
    <property type="entry name" value="ABC_transporter_ATP-bind"/>
</dbReference>
<dbReference type="EMBL" id="JPXY01000013">
    <property type="protein sequence ID" value="KGQ33718.1"/>
    <property type="molecule type" value="Genomic_DNA"/>
</dbReference>
<dbReference type="AlphaFoldDB" id="A0A0A2XNE8"/>
<keyword evidence="2" id="KW-0813">Transport</keyword>
<dbReference type="InterPro" id="IPR017871">
    <property type="entry name" value="ABC_transporter-like_CS"/>
</dbReference>
<organism evidence="6 7">
    <name type="scientific">Gallibacterium genomosp. 2</name>
    <dbReference type="NCBI Taxonomy" id="155517"/>
    <lineage>
        <taxon>Bacteria</taxon>
        <taxon>Pseudomonadati</taxon>
        <taxon>Pseudomonadota</taxon>
        <taxon>Gammaproteobacteria</taxon>
        <taxon>Pasteurellales</taxon>
        <taxon>Pasteurellaceae</taxon>
        <taxon>Gallibacterium</taxon>
    </lineage>
</organism>
<evidence type="ECO:0000256" key="4">
    <source>
        <dbReference type="ARBA" id="ARBA00022840"/>
    </source>
</evidence>
<dbReference type="GO" id="GO:0016887">
    <property type="term" value="F:ATP hydrolysis activity"/>
    <property type="evidence" value="ECO:0007669"/>
    <property type="project" value="InterPro"/>
</dbReference>
<evidence type="ECO:0000256" key="1">
    <source>
        <dbReference type="ARBA" id="ARBA00005417"/>
    </source>
</evidence>
<accession>A0A0A2XNE8</accession>
<name>A0A0A2XNE8_9PAST</name>
<dbReference type="RefSeq" id="WP_039133915.1">
    <property type="nucleotide sequence ID" value="NZ_JPXY01000013.1"/>
</dbReference>
<dbReference type="PROSITE" id="PS00211">
    <property type="entry name" value="ABC_TRANSPORTER_1"/>
    <property type="match status" value="1"/>
</dbReference>
<dbReference type="PANTHER" id="PTHR42788:SF19">
    <property type="entry name" value="ALIPHATIC SULFONATES IMPORT ATP-BINDING PROTEIN SSUB 2"/>
    <property type="match status" value="1"/>
</dbReference>
<dbReference type="SMART" id="SM00382">
    <property type="entry name" value="AAA"/>
    <property type="match status" value="1"/>
</dbReference>
<dbReference type="Gene3D" id="3.40.50.300">
    <property type="entry name" value="P-loop containing nucleotide triphosphate hydrolases"/>
    <property type="match status" value="1"/>
</dbReference>
<dbReference type="InterPro" id="IPR003439">
    <property type="entry name" value="ABC_transporter-like_ATP-bd"/>
</dbReference>
<gene>
    <name evidence="6" type="ORF">P375_02370</name>
</gene>
<dbReference type="PROSITE" id="PS50893">
    <property type="entry name" value="ABC_TRANSPORTER_2"/>
    <property type="match status" value="1"/>
</dbReference>
<reference evidence="6 7" key="1">
    <citation type="submission" date="2014-08" db="EMBL/GenBank/DDBJ databases">
        <title>Chaperone-usher fimbriae in a diverse selection of Gallibacterium genomes.</title>
        <authorList>
            <person name="Kudirkiene E."/>
            <person name="Bager R.J."/>
            <person name="Johnson T.J."/>
            <person name="Bojesen A.M."/>
        </authorList>
    </citation>
    <scope>NUCLEOTIDE SEQUENCE [LARGE SCALE GENOMIC DNA]</scope>
    <source>
        <strain evidence="6 7">CCM5976</strain>
    </source>
</reference>
<evidence type="ECO:0000313" key="6">
    <source>
        <dbReference type="EMBL" id="KGQ33718.1"/>
    </source>
</evidence>
<evidence type="ECO:0000259" key="5">
    <source>
        <dbReference type="PROSITE" id="PS50893"/>
    </source>
</evidence>
<dbReference type="InterPro" id="IPR003593">
    <property type="entry name" value="AAA+_ATPase"/>
</dbReference>
<evidence type="ECO:0000256" key="2">
    <source>
        <dbReference type="ARBA" id="ARBA00022448"/>
    </source>
</evidence>
<evidence type="ECO:0000256" key="3">
    <source>
        <dbReference type="ARBA" id="ARBA00022741"/>
    </source>
</evidence>
<evidence type="ECO:0000313" key="7">
    <source>
        <dbReference type="Proteomes" id="UP000030418"/>
    </source>
</evidence>
<feature type="domain" description="ABC transporter" evidence="5">
    <location>
        <begin position="4"/>
        <end position="229"/>
    </location>
</feature>
<dbReference type="PANTHER" id="PTHR42788">
    <property type="entry name" value="TAURINE IMPORT ATP-BINDING PROTEIN-RELATED"/>
    <property type="match status" value="1"/>
</dbReference>
<sequence>MNAVEIRQLTLSFADKPLFVDFNFDIAHARWSAVLGRSGVGKSTLLRVIAGLEQNALKSGKITFKHCLNHQQKIAFMAQNDGLFPWLSVLDNVQLAQHLQGTKNQASRQQALSLLEQVQLADYQHKPCYQLSGGQRQRVALARTLMQSSDLILMDEPFSALDVVTRQQLYQLATTLLAGKTVLLVTHDPQEALQLCDDIFVLQKQTDRIVLSHKVSAVVHSPQQPQFWQLYQQLFSLLQEES</sequence>
<keyword evidence="3" id="KW-0547">Nucleotide-binding</keyword>
<keyword evidence="7" id="KW-1185">Reference proteome</keyword>
<keyword evidence="4 6" id="KW-0067">ATP-binding</keyword>